<dbReference type="AlphaFoldDB" id="A0A1R3KDU5"/>
<reference evidence="3" key="1">
    <citation type="submission" date="2013-09" db="EMBL/GenBank/DDBJ databases">
        <title>Corchorus olitorius genome sequencing.</title>
        <authorList>
            <person name="Alam M."/>
            <person name="Haque M.S."/>
            <person name="Islam M.S."/>
            <person name="Emdad E.M."/>
            <person name="Islam M.M."/>
            <person name="Ahmed B."/>
            <person name="Halim A."/>
            <person name="Hossen Q.M.M."/>
            <person name="Hossain M.Z."/>
            <person name="Ahmed R."/>
            <person name="Khan M.M."/>
            <person name="Islam R."/>
            <person name="Rashid M.M."/>
            <person name="Khan S.A."/>
            <person name="Rahman M.S."/>
            <person name="Alam M."/>
            <person name="Yahiya A.S."/>
            <person name="Khan M.S."/>
            <person name="Azam M.S."/>
            <person name="Haque T."/>
            <person name="Lashkar M.Z.H."/>
            <person name="Akhand A.I."/>
            <person name="Morshed G."/>
            <person name="Roy S."/>
            <person name="Uddin K.S."/>
            <person name="Rabeya T."/>
            <person name="Hossain A.S."/>
            <person name="Chowdhury A."/>
            <person name="Snigdha A.R."/>
            <person name="Mortoza M.S."/>
            <person name="Matin S.A."/>
            <person name="Hoque S.M.E."/>
            <person name="Islam M.K."/>
            <person name="Roy D.K."/>
            <person name="Haider R."/>
            <person name="Moosa M.M."/>
            <person name="Elias S.M."/>
            <person name="Hasan A.M."/>
            <person name="Jahan S."/>
            <person name="Shafiuddin M."/>
            <person name="Mahmood N."/>
            <person name="Shommy N.S."/>
        </authorList>
    </citation>
    <scope>NUCLEOTIDE SEQUENCE [LARGE SCALE GENOMIC DNA]</scope>
    <source>
        <strain evidence="3">cv. O-4</strain>
    </source>
</reference>
<gene>
    <name evidence="2" type="ORF">COLO4_08990</name>
</gene>
<proteinExistence type="predicted"/>
<comment type="caution">
    <text evidence="2">The sequence shown here is derived from an EMBL/GenBank/DDBJ whole genome shotgun (WGS) entry which is preliminary data.</text>
</comment>
<accession>A0A1R3KDU5</accession>
<evidence type="ECO:0000313" key="3">
    <source>
        <dbReference type="Proteomes" id="UP000187203"/>
    </source>
</evidence>
<protein>
    <submittedName>
        <fullName evidence="2">Uncharacterized protein</fullName>
    </submittedName>
</protein>
<evidence type="ECO:0000256" key="1">
    <source>
        <dbReference type="SAM" id="MobiDB-lite"/>
    </source>
</evidence>
<feature type="region of interest" description="Disordered" evidence="1">
    <location>
        <begin position="36"/>
        <end position="63"/>
    </location>
</feature>
<keyword evidence="3" id="KW-1185">Reference proteome</keyword>
<name>A0A1R3KDU5_9ROSI</name>
<evidence type="ECO:0000313" key="2">
    <source>
        <dbReference type="EMBL" id="OMP05209.1"/>
    </source>
</evidence>
<feature type="compositionally biased region" description="Basic and acidic residues" evidence="1">
    <location>
        <begin position="37"/>
        <end position="47"/>
    </location>
</feature>
<dbReference type="EMBL" id="AWUE01014073">
    <property type="protein sequence ID" value="OMP05209.1"/>
    <property type="molecule type" value="Genomic_DNA"/>
</dbReference>
<dbReference type="Proteomes" id="UP000187203">
    <property type="component" value="Unassembled WGS sequence"/>
</dbReference>
<organism evidence="2 3">
    <name type="scientific">Corchorus olitorius</name>
    <dbReference type="NCBI Taxonomy" id="93759"/>
    <lineage>
        <taxon>Eukaryota</taxon>
        <taxon>Viridiplantae</taxon>
        <taxon>Streptophyta</taxon>
        <taxon>Embryophyta</taxon>
        <taxon>Tracheophyta</taxon>
        <taxon>Spermatophyta</taxon>
        <taxon>Magnoliopsida</taxon>
        <taxon>eudicotyledons</taxon>
        <taxon>Gunneridae</taxon>
        <taxon>Pentapetalae</taxon>
        <taxon>rosids</taxon>
        <taxon>malvids</taxon>
        <taxon>Malvales</taxon>
        <taxon>Malvaceae</taxon>
        <taxon>Grewioideae</taxon>
        <taxon>Apeibeae</taxon>
        <taxon>Corchorus</taxon>
    </lineage>
</organism>
<sequence>MSLYICFINPQELMVDEGDKLYARLSRLKAEEDDDLVRDWDEERNQRAESSSKMSGEIFDSKN</sequence>